<dbReference type="HOGENOM" id="CLU_2842480_0_0_3"/>
<name>K9X1W2_9NOST</name>
<dbReference type="RefSeq" id="WP_015209710.1">
    <property type="nucleotide sequence ID" value="NC_019757.1"/>
</dbReference>
<dbReference type="KEGG" id="csg:Cylst_4378"/>
<reference evidence="1 2" key="1">
    <citation type="submission" date="2012-06" db="EMBL/GenBank/DDBJ databases">
        <title>Finished chromosome of genome of Cylindrospermum stagnale PCC 7417.</title>
        <authorList>
            <consortium name="US DOE Joint Genome Institute"/>
            <person name="Gugger M."/>
            <person name="Coursin T."/>
            <person name="Rippka R."/>
            <person name="Tandeau De Marsac N."/>
            <person name="Huntemann M."/>
            <person name="Wei C.-L."/>
            <person name="Han J."/>
            <person name="Detter J.C."/>
            <person name="Han C."/>
            <person name="Tapia R."/>
            <person name="Chen A."/>
            <person name="Kyrpides N."/>
            <person name="Mavromatis K."/>
            <person name="Markowitz V."/>
            <person name="Szeto E."/>
            <person name="Ivanova N."/>
            <person name="Pagani I."/>
            <person name="Pati A."/>
            <person name="Goodwin L."/>
            <person name="Nordberg H.P."/>
            <person name="Cantor M.N."/>
            <person name="Hua S.X."/>
            <person name="Woyke T."/>
            <person name="Kerfeld C.A."/>
        </authorList>
    </citation>
    <scope>NUCLEOTIDE SEQUENCE [LARGE SCALE GENOMIC DNA]</scope>
    <source>
        <strain evidence="1 2">PCC 7417</strain>
    </source>
</reference>
<evidence type="ECO:0000313" key="2">
    <source>
        <dbReference type="Proteomes" id="UP000010475"/>
    </source>
</evidence>
<dbReference type="eggNOG" id="COG5465">
    <property type="taxonomic scope" value="Bacteria"/>
</dbReference>
<accession>K9X1W2</accession>
<dbReference type="EMBL" id="CP003642">
    <property type="protein sequence ID" value="AFZ26468.1"/>
    <property type="molecule type" value="Genomic_DNA"/>
</dbReference>
<dbReference type="OrthoDB" id="5192220at2"/>
<evidence type="ECO:0000313" key="1">
    <source>
        <dbReference type="EMBL" id="AFZ26468.1"/>
    </source>
</evidence>
<gene>
    <name evidence="1" type="ORF">Cylst_4378</name>
</gene>
<keyword evidence="2" id="KW-1185">Reference proteome</keyword>
<sequence length="65" mass="7425">MTTHTQTHQIKTELTLHDTAQTPLTIHAITLNLTTQNDTPIESHLTFQINPELYQRIYPAVCRLG</sequence>
<organism evidence="1 2">
    <name type="scientific">Cylindrospermum stagnale PCC 7417</name>
    <dbReference type="NCBI Taxonomy" id="56107"/>
    <lineage>
        <taxon>Bacteria</taxon>
        <taxon>Bacillati</taxon>
        <taxon>Cyanobacteriota</taxon>
        <taxon>Cyanophyceae</taxon>
        <taxon>Nostocales</taxon>
        <taxon>Nostocaceae</taxon>
        <taxon>Cylindrospermum</taxon>
    </lineage>
</organism>
<dbReference type="AlphaFoldDB" id="K9X1W2"/>
<dbReference type="Proteomes" id="UP000010475">
    <property type="component" value="Chromosome"/>
</dbReference>
<protein>
    <submittedName>
        <fullName evidence="1">Uncharacterized protein</fullName>
    </submittedName>
</protein>
<proteinExistence type="predicted"/>